<evidence type="ECO:0000313" key="1">
    <source>
        <dbReference type="EMBL" id="SVD00648.1"/>
    </source>
</evidence>
<accession>A0A382RUM9</accession>
<name>A0A382RUM9_9ZZZZ</name>
<sequence length="52" mass="5879">MCFCENRKTKCKLGLFNVSFYIELASYPSGSRGRFAKPLFTGSNPVDASLYY</sequence>
<proteinExistence type="predicted"/>
<organism evidence="1">
    <name type="scientific">marine metagenome</name>
    <dbReference type="NCBI Taxonomy" id="408172"/>
    <lineage>
        <taxon>unclassified sequences</taxon>
        <taxon>metagenomes</taxon>
        <taxon>ecological metagenomes</taxon>
    </lineage>
</organism>
<gene>
    <name evidence="1" type="ORF">METZ01_LOCUS353502</name>
</gene>
<dbReference type="EMBL" id="UINC01123883">
    <property type="protein sequence ID" value="SVD00648.1"/>
    <property type="molecule type" value="Genomic_DNA"/>
</dbReference>
<dbReference type="AlphaFoldDB" id="A0A382RUM9"/>
<protein>
    <submittedName>
        <fullName evidence="1">Uncharacterized protein</fullName>
    </submittedName>
</protein>
<reference evidence="1" key="1">
    <citation type="submission" date="2018-05" db="EMBL/GenBank/DDBJ databases">
        <authorList>
            <person name="Lanie J.A."/>
            <person name="Ng W.-L."/>
            <person name="Kazmierczak K.M."/>
            <person name="Andrzejewski T.M."/>
            <person name="Davidsen T.M."/>
            <person name="Wayne K.J."/>
            <person name="Tettelin H."/>
            <person name="Glass J.I."/>
            <person name="Rusch D."/>
            <person name="Podicherti R."/>
            <person name="Tsui H.-C.T."/>
            <person name="Winkler M.E."/>
        </authorList>
    </citation>
    <scope>NUCLEOTIDE SEQUENCE</scope>
</reference>